<dbReference type="InterPro" id="IPR021858">
    <property type="entry name" value="Fun_TF"/>
</dbReference>
<keyword evidence="5" id="KW-1185">Reference proteome</keyword>
<name>A0ABR3SWT0_9PEZI</name>
<evidence type="ECO:0000256" key="2">
    <source>
        <dbReference type="ARBA" id="ARBA00023242"/>
    </source>
</evidence>
<sequence length="550" mass="61597">MRPWCKTAHSLSYVDETPELRNIYDHDGDSDDNIVVATPPGWRDHAASDLAEALPTSTVSRTRPVLPSPPSHHSISEAGSSPKRRKLDAPRKSDAIWSRPSAIPLHSRPSNDRRLSQQTHTTPPIAATHNEVIGPDDFPSLEPTTSIPSDFGPDFHAASESALVLSSIYTDAPVWPLKEKEEAALLRYFVDNLAVLFDLCDPDRHFQLVVPHRAAVCPLLLNAILAVSARHWSRVGDYNPYVAERYHHECLKHLIPMLNETAALMDENLLAATVILRFLEEIDVPISGNDSQSHLLGTQVFLSAQERSTVHGGLRQAAFWVGLRQEVYMAFVNQRTIIPVLEHCNIDRSFEKASDCVWANRVVTHCADVLRYCFGDGEQSVANYNRLLDYCDGWYMFKPASFSPIFYREPDGKTAVFPEIWLLSDTVTTGLQHYHLAKILLTAHNPRAPRLGPGQKQAEAKIDEQIKDDVRALCGMAKSNSRCPPNFVYEPFSTRHPPKFGPSRVNASLRTASMAIALAGERFTDRVEQDAVMDILERCERDYAWPTLVA</sequence>
<accession>A0ABR3SWT0</accession>
<evidence type="ECO:0000256" key="3">
    <source>
        <dbReference type="SAM" id="MobiDB-lite"/>
    </source>
</evidence>
<protein>
    <recommendedName>
        <fullName evidence="6">Arca-like protein</fullName>
    </recommendedName>
</protein>
<comment type="caution">
    <text evidence="4">The sequence shown here is derived from an EMBL/GenBank/DDBJ whole genome shotgun (WGS) entry which is preliminary data.</text>
</comment>
<dbReference type="PANTHER" id="PTHR37534">
    <property type="entry name" value="TRANSCRIPTIONAL ACTIVATOR PROTEIN UGA3"/>
    <property type="match status" value="1"/>
</dbReference>
<evidence type="ECO:0008006" key="6">
    <source>
        <dbReference type="Google" id="ProtNLM"/>
    </source>
</evidence>
<evidence type="ECO:0000256" key="1">
    <source>
        <dbReference type="ARBA" id="ARBA00004123"/>
    </source>
</evidence>
<dbReference type="Proteomes" id="UP001521116">
    <property type="component" value="Unassembled WGS sequence"/>
</dbReference>
<organism evidence="4 5">
    <name type="scientific">Neofusicoccum ribis</name>
    <dbReference type="NCBI Taxonomy" id="45134"/>
    <lineage>
        <taxon>Eukaryota</taxon>
        <taxon>Fungi</taxon>
        <taxon>Dikarya</taxon>
        <taxon>Ascomycota</taxon>
        <taxon>Pezizomycotina</taxon>
        <taxon>Dothideomycetes</taxon>
        <taxon>Dothideomycetes incertae sedis</taxon>
        <taxon>Botryosphaeriales</taxon>
        <taxon>Botryosphaeriaceae</taxon>
        <taxon>Neofusicoccum</taxon>
    </lineage>
</organism>
<keyword evidence="2" id="KW-0539">Nucleus</keyword>
<feature type="region of interest" description="Disordered" evidence="3">
    <location>
        <begin position="53"/>
        <end position="121"/>
    </location>
</feature>
<proteinExistence type="predicted"/>
<gene>
    <name evidence="4" type="ORF">SLS56_004306</name>
</gene>
<evidence type="ECO:0000313" key="5">
    <source>
        <dbReference type="Proteomes" id="UP001521116"/>
    </source>
</evidence>
<evidence type="ECO:0000313" key="4">
    <source>
        <dbReference type="EMBL" id="KAL1631785.1"/>
    </source>
</evidence>
<comment type="subcellular location">
    <subcellularLocation>
        <location evidence="1">Nucleus</location>
    </subcellularLocation>
</comment>
<dbReference type="Pfam" id="PF11951">
    <property type="entry name" value="Fungal_trans_2"/>
    <property type="match status" value="1"/>
</dbReference>
<reference evidence="4 5" key="1">
    <citation type="submission" date="2024-02" db="EMBL/GenBank/DDBJ databases">
        <title>De novo assembly and annotation of 12 fungi associated with fruit tree decline syndrome in Ontario, Canada.</title>
        <authorList>
            <person name="Sulman M."/>
            <person name="Ellouze W."/>
            <person name="Ilyukhin E."/>
        </authorList>
    </citation>
    <scope>NUCLEOTIDE SEQUENCE [LARGE SCALE GENOMIC DNA]</scope>
    <source>
        <strain evidence="4 5">M1-105</strain>
    </source>
</reference>
<dbReference type="EMBL" id="JAJVDC020000038">
    <property type="protein sequence ID" value="KAL1631785.1"/>
    <property type="molecule type" value="Genomic_DNA"/>
</dbReference>
<dbReference type="PANTHER" id="PTHR37534:SF2">
    <property type="entry name" value="N-ACETYLTRANSFERASE DOMAIN-CONTAINING PROTEIN"/>
    <property type="match status" value="1"/>
</dbReference>